<evidence type="ECO:0000256" key="2">
    <source>
        <dbReference type="ARBA" id="ARBA00006448"/>
    </source>
</evidence>
<organism evidence="10 11">
    <name type="scientific">Secundilactobacillus kimchicus JCM 15530</name>
    <dbReference type="NCBI Taxonomy" id="1302272"/>
    <lineage>
        <taxon>Bacteria</taxon>
        <taxon>Bacillati</taxon>
        <taxon>Bacillota</taxon>
        <taxon>Bacilli</taxon>
        <taxon>Lactobacillales</taxon>
        <taxon>Lactobacillaceae</taxon>
        <taxon>Secundilactobacillus</taxon>
    </lineage>
</organism>
<reference evidence="10 11" key="1">
    <citation type="journal article" date="2015" name="Genome Announc.">
        <title>Expanding the biotechnology potential of lactobacilli through comparative genomics of 213 strains and associated genera.</title>
        <authorList>
            <person name="Sun Z."/>
            <person name="Harris H.M."/>
            <person name="McCann A."/>
            <person name="Guo C."/>
            <person name="Argimon S."/>
            <person name="Zhang W."/>
            <person name="Yang X."/>
            <person name="Jeffery I.B."/>
            <person name="Cooney J.C."/>
            <person name="Kagawa T.F."/>
            <person name="Liu W."/>
            <person name="Song Y."/>
            <person name="Salvetti E."/>
            <person name="Wrobel A."/>
            <person name="Rasinkangas P."/>
            <person name="Parkhill J."/>
            <person name="Rea M.C."/>
            <person name="O'Sullivan O."/>
            <person name="Ritari J."/>
            <person name="Douillard F.P."/>
            <person name="Paul Ross R."/>
            <person name="Yang R."/>
            <person name="Briner A.E."/>
            <person name="Felis G.E."/>
            <person name="de Vos W.M."/>
            <person name="Barrangou R."/>
            <person name="Klaenhammer T.R."/>
            <person name="Caufield P.W."/>
            <person name="Cui Y."/>
            <person name="Zhang H."/>
            <person name="O'Toole P.W."/>
        </authorList>
    </citation>
    <scope>NUCLEOTIDE SEQUENCE [LARGE SCALE GENOMIC DNA]</scope>
    <source>
        <strain evidence="10 11">JCM 15530</strain>
    </source>
</reference>
<accession>A0A0R1HJS3</accession>
<evidence type="ECO:0000259" key="8">
    <source>
        <dbReference type="Pfam" id="PF04239"/>
    </source>
</evidence>
<comment type="similarity">
    <text evidence="2">Belongs to the UPF0702 family.</text>
</comment>
<evidence type="ECO:0000313" key="10">
    <source>
        <dbReference type="EMBL" id="KRK46869.1"/>
    </source>
</evidence>
<keyword evidence="4 7" id="KW-0812">Transmembrane</keyword>
<dbReference type="InterPro" id="IPR048454">
    <property type="entry name" value="YetF_N"/>
</dbReference>
<keyword evidence="6 7" id="KW-0472">Membrane</keyword>
<feature type="domain" description="YetF-like N-terminal transmembrane" evidence="9">
    <location>
        <begin position="4"/>
        <end position="79"/>
    </location>
</feature>
<feature type="transmembrane region" description="Helical" evidence="7">
    <location>
        <begin position="59"/>
        <end position="79"/>
    </location>
</feature>
<evidence type="ECO:0000256" key="5">
    <source>
        <dbReference type="ARBA" id="ARBA00022989"/>
    </source>
</evidence>
<evidence type="ECO:0000256" key="3">
    <source>
        <dbReference type="ARBA" id="ARBA00022475"/>
    </source>
</evidence>
<dbReference type="AlphaFoldDB" id="A0A0R1HJS3"/>
<dbReference type="Gene3D" id="3.30.240.20">
    <property type="entry name" value="bsu07140 like domains"/>
    <property type="match status" value="2"/>
</dbReference>
<keyword evidence="5 7" id="KW-1133">Transmembrane helix</keyword>
<evidence type="ECO:0000256" key="7">
    <source>
        <dbReference type="SAM" id="Phobius"/>
    </source>
</evidence>
<comment type="subcellular location">
    <subcellularLocation>
        <location evidence="1">Cell membrane</location>
        <topology evidence="1">Multi-pass membrane protein</topology>
    </subcellularLocation>
</comment>
<dbReference type="GO" id="GO:0005886">
    <property type="term" value="C:plasma membrane"/>
    <property type="evidence" value="ECO:0007669"/>
    <property type="project" value="UniProtKB-SubCell"/>
</dbReference>
<feature type="transmembrane region" description="Helical" evidence="7">
    <location>
        <begin position="7"/>
        <end position="26"/>
    </location>
</feature>
<dbReference type="Pfam" id="PF04239">
    <property type="entry name" value="DUF421"/>
    <property type="match status" value="1"/>
</dbReference>
<comment type="caution">
    <text evidence="10">The sequence shown here is derived from an EMBL/GenBank/DDBJ whole genome shotgun (WGS) entry which is preliminary data.</text>
</comment>
<evidence type="ECO:0000256" key="6">
    <source>
        <dbReference type="ARBA" id="ARBA00023136"/>
    </source>
</evidence>
<dbReference type="EMBL" id="AZCX01000015">
    <property type="protein sequence ID" value="KRK46869.1"/>
    <property type="molecule type" value="Genomic_DNA"/>
</dbReference>
<proteinExistence type="inferred from homology"/>
<keyword evidence="11" id="KW-1185">Reference proteome</keyword>
<evidence type="ECO:0000256" key="4">
    <source>
        <dbReference type="ARBA" id="ARBA00022692"/>
    </source>
</evidence>
<dbReference type="RefSeq" id="WP_055679902.1">
    <property type="nucleotide sequence ID" value="NZ_AZCX01000015.1"/>
</dbReference>
<gene>
    <name evidence="10" type="ORF">FC96_GL000861</name>
</gene>
<evidence type="ECO:0008006" key="12">
    <source>
        <dbReference type="Google" id="ProtNLM"/>
    </source>
</evidence>
<dbReference type="InterPro" id="IPR007353">
    <property type="entry name" value="DUF421"/>
</dbReference>
<dbReference type="OrthoDB" id="9778331at2"/>
<evidence type="ECO:0000259" key="9">
    <source>
        <dbReference type="Pfam" id="PF20730"/>
    </source>
</evidence>
<protein>
    <recommendedName>
        <fullName evidence="12">DUF421 domain-containing protein</fullName>
    </recommendedName>
</protein>
<dbReference type="PATRIC" id="fig|1302272.5.peg.861"/>
<name>A0A0R1HJS3_9LACO</name>
<dbReference type="PANTHER" id="PTHR34582:SF6">
    <property type="entry name" value="UPF0702 TRANSMEMBRANE PROTEIN YCAP"/>
    <property type="match status" value="1"/>
</dbReference>
<keyword evidence="3" id="KW-1003">Cell membrane</keyword>
<dbReference type="PANTHER" id="PTHR34582">
    <property type="entry name" value="UPF0702 TRANSMEMBRANE PROTEIN YCAP"/>
    <property type="match status" value="1"/>
</dbReference>
<dbReference type="Proteomes" id="UP000050911">
    <property type="component" value="Unassembled WGS sequence"/>
</dbReference>
<dbReference type="Pfam" id="PF20730">
    <property type="entry name" value="YetF_N"/>
    <property type="match status" value="1"/>
</dbReference>
<dbReference type="InterPro" id="IPR023090">
    <property type="entry name" value="UPF0702_alpha/beta_dom_sf"/>
</dbReference>
<feature type="domain" description="YetF C-terminal" evidence="8">
    <location>
        <begin position="82"/>
        <end position="199"/>
    </location>
</feature>
<sequence>MLGYSDVFIKLIVGFLFITVLINLMGKGNLAPTSPMDQIQNYVLGGIVGGVLYNPDITLIKFVIILLLWSLLILVMRYLTIHVQFIQKFLNGEPVVIIRNGEILVENCLRANLSAKDVTLKLRMAGVVDASAVKRAILEPSGQLTVVNYGDTNVKFPVITDGTVDLDVLELMEKDLPWLEENLRRQGVSSIKDVYLAEFRNNQLVISGYPDHLAS</sequence>
<dbReference type="STRING" id="1302272.FC96_GL000861"/>
<evidence type="ECO:0000256" key="1">
    <source>
        <dbReference type="ARBA" id="ARBA00004651"/>
    </source>
</evidence>
<evidence type="ECO:0000313" key="11">
    <source>
        <dbReference type="Proteomes" id="UP000050911"/>
    </source>
</evidence>